<dbReference type="GeneID" id="63683241"/>
<dbReference type="HOGENOM" id="CLU_1731408_0_0_1"/>
<feature type="region of interest" description="Disordered" evidence="1">
    <location>
        <begin position="1"/>
        <end position="33"/>
    </location>
</feature>
<dbReference type="EMBL" id="JH795859">
    <property type="protein sequence ID" value="EJU03833.1"/>
    <property type="molecule type" value="Genomic_DNA"/>
</dbReference>
<keyword evidence="3" id="KW-1185">Reference proteome</keyword>
<reference evidence="2 3" key="1">
    <citation type="journal article" date="2012" name="Science">
        <title>The Paleozoic origin of enzymatic lignin decomposition reconstructed from 31 fungal genomes.</title>
        <authorList>
            <person name="Floudas D."/>
            <person name="Binder M."/>
            <person name="Riley R."/>
            <person name="Barry K."/>
            <person name="Blanchette R.A."/>
            <person name="Henrissat B."/>
            <person name="Martinez A.T."/>
            <person name="Otillar R."/>
            <person name="Spatafora J.W."/>
            <person name="Yadav J.S."/>
            <person name="Aerts A."/>
            <person name="Benoit I."/>
            <person name="Boyd A."/>
            <person name="Carlson A."/>
            <person name="Copeland A."/>
            <person name="Coutinho P.M."/>
            <person name="de Vries R.P."/>
            <person name="Ferreira P."/>
            <person name="Findley K."/>
            <person name="Foster B."/>
            <person name="Gaskell J."/>
            <person name="Glotzer D."/>
            <person name="Gorecki P."/>
            <person name="Heitman J."/>
            <person name="Hesse C."/>
            <person name="Hori C."/>
            <person name="Igarashi K."/>
            <person name="Jurgens J.A."/>
            <person name="Kallen N."/>
            <person name="Kersten P."/>
            <person name="Kohler A."/>
            <person name="Kuees U."/>
            <person name="Kumar T.K.A."/>
            <person name="Kuo A."/>
            <person name="LaButti K."/>
            <person name="Larrondo L.F."/>
            <person name="Lindquist E."/>
            <person name="Ling A."/>
            <person name="Lombard V."/>
            <person name="Lucas S."/>
            <person name="Lundell T."/>
            <person name="Martin R."/>
            <person name="McLaughlin D.J."/>
            <person name="Morgenstern I."/>
            <person name="Morin E."/>
            <person name="Murat C."/>
            <person name="Nagy L.G."/>
            <person name="Nolan M."/>
            <person name="Ohm R.A."/>
            <person name="Patyshakuliyeva A."/>
            <person name="Rokas A."/>
            <person name="Ruiz-Duenas F.J."/>
            <person name="Sabat G."/>
            <person name="Salamov A."/>
            <person name="Samejima M."/>
            <person name="Schmutz J."/>
            <person name="Slot J.C."/>
            <person name="St John F."/>
            <person name="Stenlid J."/>
            <person name="Sun H."/>
            <person name="Sun S."/>
            <person name="Syed K."/>
            <person name="Tsang A."/>
            <person name="Wiebenga A."/>
            <person name="Young D."/>
            <person name="Pisabarro A."/>
            <person name="Eastwood D.C."/>
            <person name="Martin F."/>
            <person name="Cullen D."/>
            <person name="Grigoriev I.V."/>
            <person name="Hibbett D.S."/>
        </authorList>
    </citation>
    <scope>NUCLEOTIDE SEQUENCE [LARGE SCALE GENOMIC DNA]</scope>
    <source>
        <strain evidence="2 3">DJM-731 SS1</strain>
    </source>
</reference>
<name>M5GF47_DACPD</name>
<feature type="compositionally biased region" description="Basic and acidic residues" evidence="1">
    <location>
        <begin position="19"/>
        <end position="33"/>
    </location>
</feature>
<proteinExistence type="predicted"/>
<dbReference type="RefSeq" id="XP_040630727.1">
    <property type="nucleotide sequence ID" value="XM_040768179.1"/>
</dbReference>
<evidence type="ECO:0000313" key="3">
    <source>
        <dbReference type="Proteomes" id="UP000030653"/>
    </source>
</evidence>
<feature type="compositionally biased region" description="Polar residues" evidence="1">
    <location>
        <begin position="1"/>
        <end position="11"/>
    </location>
</feature>
<evidence type="ECO:0000256" key="1">
    <source>
        <dbReference type="SAM" id="MobiDB-lite"/>
    </source>
</evidence>
<organism evidence="2 3">
    <name type="scientific">Dacryopinax primogenitus (strain DJM 731)</name>
    <name type="common">Brown rot fungus</name>
    <dbReference type="NCBI Taxonomy" id="1858805"/>
    <lineage>
        <taxon>Eukaryota</taxon>
        <taxon>Fungi</taxon>
        <taxon>Dikarya</taxon>
        <taxon>Basidiomycota</taxon>
        <taxon>Agaricomycotina</taxon>
        <taxon>Dacrymycetes</taxon>
        <taxon>Dacrymycetales</taxon>
        <taxon>Dacrymycetaceae</taxon>
        <taxon>Dacryopinax</taxon>
    </lineage>
</organism>
<accession>M5GF47</accession>
<sequence length="151" mass="16980">MERHSTCTLNVQGGGRPAQEPRGHGSPVKLRDSRVCTSPTSRATVVQNRERLERTIVAVYQIQAYLSMFRATYSAPSSYKWALSGICTSWLELHGTFSAPSLLERHTSARYYLCSLLKDNTRRPTLADSGDGKPAEVRSKKLFVRRREHIG</sequence>
<protein>
    <submittedName>
        <fullName evidence="2">Uncharacterized protein</fullName>
    </submittedName>
</protein>
<gene>
    <name evidence="2" type="ORF">DACRYDRAFT_105990</name>
</gene>
<dbReference type="AlphaFoldDB" id="M5GF47"/>
<dbReference type="Proteomes" id="UP000030653">
    <property type="component" value="Unassembled WGS sequence"/>
</dbReference>
<evidence type="ECO:0000313" key="2">
    <source>
        <dbReference type="EMBL" id="EJU03833.1"/>
    </source>
</evidence>